<feature type="non-terminal residue" evidence="2">
    <location>
        <position position="116"/>
    </location>
</feature>
<keyword evidence="1" id="KW-1133">Transmembrane helix</keyword>
<feature type="transmembrane region" description="Helical" evidence="1">
    <location>
        <begin position="74"/>
        <end position="96"/>
    </location>
</feature>
<reference evidence="2 3" key="2">
    <citation type="submission" date="2016-08" db="EMBL/GenBank/DDBJ databases">
        <title>Pervasive Adenine N6-methylation of Active Genes in Fungi.</title>
        <authorList>
            <consortium name="DOE Joint Genome Institute"/>
            <person name="Mondo S.J."/>
            <person name="Dannebaum R.O."/>
            <person name="Kuo R.C."/>
            <person name="Labutti K."/>
            <person name="Haridas S."/>
            <person name="Kuo A."/>
            <person name="Salamov A."/>
            <person name="Ahrendt S.R."/>
            <person name="Lipzen A."/>
            <person name="Sullivan W."/>
            <person name="Andreopoulos W.B."/>
            <person name="Clum A."/>
            <person name="Lindquist E."/>
            <person name="Daum C."/>
            <person name="Ramamoorthy G.K."/>
            <person name="Gryganskyi A."/>
            <person name="Culley D."/>
            <person name="Magnuson J.K."/>
            <person name="James T.Y."/>
            <person name="O'Malley M.A."/>
            <person name="Stajich J.E."/>
            <person name="Spatafora J.W."/>
            <person name="Visel A."/>
            <person name="Grigoriev I.V."/>
        </authorList>
    </citation>
    <scope>NUCLEOTIDE SEQUENCE [LARGE SCALE GENOMIC DNA]</scope>
    <source>
        <strain evidence="3">finn</strain>
    </source>
</reference>
<proteinExistence type="predicted"/>
<organism evidence="2 3">
    <name type="scientific">Piromyces finnis</name>
    <dbReference type="NCBI Taxonomy" id="1754191"/>
    <lineage>
        <taxon>Eukaryota</taxon>
        <taxon>Fungi</taxon>
        <taxon>Fungi incertae sedis</taxon>
        <taxon>Chytridiomycota</taxon>
        <taxon>Chytridiomycota incertae sedis</taxon>
        <taxon>Neocallimastigomycetes</taxon>
        <taxon>Neocallimastigales</taxon>
        <taxon>Neocallimastigaceae</taxon>
        <taxon>Piromyces</taxon>
    </lineage>
</organism>
<reference evidence="2 3" key="1">
    <citation type="submission" date="2016-08" db="EMBL/GenBank/DDBJ databases">
        <title>Genomes of anaerobic fungi encode conserved fungal cellulosomes for biomass hydrolysis.</title>
        <authorList>
            <consortium name="DOE Joint Genome Institute"/>
            <person name="Haitjema C.H."/>
            <person name="Gilmore S.P."/>
            <person name="Henske J.K."/>
            <person name="Solomon K.V."/>
            <person name="De Groot R."/>
            <person name="Kuo A."/>
            <person name="Mondo S.J."/>
            <person name="Salamov A.A."/>
            <person name="Labutti K."/>
            <person name="Zhao Z."/>
            <person name="Chiniquy J."/>
            <person name="Barry K."/>
            <person name="Brewer H.M."/>
            <person name="Purvine S.O."/>
            <person name="Wright A.T."/>
            <person name="Boxma B."/>
            <person name="Van Alen T."/>
            <person name="Hackstein J.H."/>
            <person name="Baker S.E."/>
            <person name="Grigoriev I.V."/>
            <person name="O'Malley M.A."/>
        </authorList>
    </citation>
    <scope>NUCLEOTIDE SEQUENCE [LARGE SCALE GENOMIC DNA]</scope>
    <source>
        <strain evidence="3">finn</strain>
    </source>
</reference>
<comment type="caution">
    <text evidence="2">The sequence shown here is derived from an EMBL/GenBank/DDBJ whole genome shotgun (WGS) entry which is preliminary data.</text>
</comment>
<keyword evidence="3" id="KW-1185">Reference proteome</keyword>
<evidence type="ECO:0000313" key="2">
    <source>
        <dbReference type="EMBL" id="ORX60108.1"/>
    </source>
</evidence>
<dbReference type="EMBL" id="MCFH01000002">
    <property type="protein sequence ID" value="ORX60108.1"/>
    <property type="molecule type" value="Genomic_DNA"/>
</dbReference>
<protein>
    <submittedName>
        <fullName evidence="2">Uncharacterized protein</fullName>
    </submittedName>
</protein>
<accession>A0A1Y1VMH8</accession>
<dbReference type="Proteomes" id="UP000193719">
    <property type="component" value="Unassembled WGS sequence"/>
</dbReference>
<evidence type="ECO:0000313" key="3">
    <source>
        <dbReference type="Proteomes" id="UP000193719"/>
    </source>
</evidence>
<evidence type="ECO:0000256" key="1">
    <source>
        <dbReference type="SAM" id="Phobius"/>
    </source>
</evidence>
<gene>
    <name evidence="2" type="ORF">BCR36DRAFT_242395</name>
</gene>
<dbReference type="AlphaFoldDB" id="A0A1Y1VMH8"/>
<keyword evidence="1" id="KW-0472">Membrane</keyword>
<name>A0A1Y1VMH8_9FUNG</name>
<keyword evidence="1" id="KW-0812">Transmembrane</keyword>
<feature type="transmembrane region" description="Helical" evidence="1">
    <location>
        <begin position="45"/>
        <end position="62"/>
    </location>
</feature>
<sequence length="116" mass="13267">MSAPPPVGQGPDQQNLFAQPGSAVDLENYSKKMFFSRLLMLFKDSLFYGGLIQFILITYLYYRVGKGRTWNIFFYSALSLFLAKVIENILSVLTMFKETNKVAFACFIPLEVLFII</sequence>